<dbReference type="AlphaFoldDB" id="A0A3D5QE63"/>
<dbReference type="GO" id="GO:0016787">
    <property type="term" value="F:hydrolase activity"/>
    <property type="evidence" value="ECO:0007669"/>
    <property type="project" value="UniProtKB-KW"/>
</dbReference>
<accession>A0A3D5QE63</accession>
<keyword evidence="3" id="KW-0378">Hydrolase</keyword>
<proteinExistence type="predicted"/>
<dbReference type="Proteomes" id="UP000262325">
    <property type="component" value="Unassembled WGS sequence"/>
</dbReference>
<organism evidence="4 5">
    <name type="scientific">Flexistipes sinusarabici</name>
    <dbReference type="NCBI Taxonomy" id="2352"/>
    <lineage>
        <taxon>Bacteria</taxon>
        <taxon>Pseudomonadati</taxon>
        <taxon>Deferribacterota</taxon>
        <taxon>Deferribacteres</taxon>
        <taxon>Deferribacterales</taxon>
        <taxon>Flexistipitaceae</taxon>
        <taxon>Flexistipes</taxon>
    </lineage>
</organism>
<evidence type="ECO:0000256" key="1">
    <source>
        <dbReference type="ARBA" id="ARBA00022649"/>
    </source>
</evidence>
<comment type="caution">
    <text evidence="4">The sequence shown here is derived from an EMBL/GenBank/DDBJ whole genome shotgun (WGS) entry which is preliminary data.</text>
</comment>
<protein>
    <recommendedName>
        <fullName evidence="6">DUF86 domain-containing protein</fullName>
    </recommendedName>
</protein>
<evidence type="ECO:0000313" key="5">
    <source>
        <dbReference type="Proteomes" id="UP000262325"/>
    </source>
</evidence>
<dbReference type="GO" id="GO:0110001">
    <property type="term" value="C:toxin-antitoxin complex"/>
    <property type="evidence" value="ECO:0007669"/>
    <property type="project" value="InterPro"/>
</dbReference>
<reference evidence="4 5" key="1">
    <citation type="journal article" date="2018" name="Nat. Biotechnol.">
        <title>A standardized bacterial taxonomy based on genome phylogeny substantially revises the tree of life.</title>
        <authorList>
            <person name="Parks D.H."/>
            <person name="Chuvochina M."/>
            <person name="Waite D.W."/>
            <person name="Rinke C."/>
            <person name="Skarshewski A."/>
            <person name="Chaumeil P.A."/>
            <person name="Hugenholtz P."/>
        </authorList>
    </citation>
    <scope>NUCLEOTIDE SEQUENCE [LARGE SCALE GENOMIC DNA]</scope>
    <source>
        <strain evidence="4">UBA8672</strain>
    </source>
</reference>
<evidence type="ECO:0000256" key="3">
    <source>
        <dbReference type="ARBA" id="ARBA00022801"/>
    </source>
</evidence>
<name>A0A3D5QE63_FLESI</name>
<evidence type="ECO:0008006" key="6">
    <source>
        <dbReference type="Google" id="ProtNLM"/>
    </source>
</evidence>
<sequence length="76" mass="8920">MIIIYAFKLKISADIKNNSEHIPWKQTVGLRNKVIHEYFGVDESIIFSNLPKFLHLCYLTILYLNNGISQMEISKY</sequence>
<dbReference type="InterPro" id="IPR008201">
    <property type="entry name" value="HepT-like"/>
</dbReference>
<dbReference type="EMBL" id="DPPF01000228">
    <property type="protein sequence ID" value="HCW94137.1"/>
    <property type="molecule type" value="Genomic_DNA"/>
</dbReference>
<evidence type="ECO:0000313" key="4">
    <source>
        <dbReference type="EMBL" id="HCW94137.1"/>
    </source>
</evidence>
<keyword evidence="1" id="KW-1277">Toxin-antitoxin system</keyword>
<keyword evidence="2" id="KW-0540">Nuclease</keyword>
<dbReference type="Pfam" id="PF01934">
    <property type="entry name" value="HepT-like"/>
    <property type="match status" value="1"/>
</dbReference>
<dbReference type="GO" id="GO:0004540">
    <property type="term" value="F:RNA nuclease activity"/>
    <property type="evidence" value="ECO:0007669"/>
    <property type="project" value="InterPro"/>
</dbReference>
<gene>
    <name evidence="4" type="ORF">DHM44_10710</name>
</gene>
<evidence type="ECO:0000256" key="2">
    <source>
        <dbReference type="ARBA" id="ARBA00022722"/>
    </source>
</evidence>